<gene>
    <name evidence="3" type="ORF">CS053_10135</name>
</gene>
<feature type="domain" description="PBP" evidence="2">
    <location>
        <begin position="121"/>
        <end position="276"/>
    </location>
</feature>
<dbReference type="Pfam" id="PF12849">
    <property type="entry name" value="PBP_like_2"/>
    <property type="match status" value="1"/>
</dbReference>
<evidence type="ECO:0000313" key="3">
    <source>
        <dbReference type="EMBL" id="QEE24817.1"/>
    </source>
</evidence>
<dbReference type="InterPro" id="IPR024370">
    <property type="entry name" value="PBP_domain"/>
</dbReference>
<evidence type="ECO:0000313" key="4">
    <source>
        <dbReference type="Proteomes" id="UP000321807"/>
    </source>
</evidence>
<accession>A0A5B9E3I5</accession>
<keyword evidence="1" id="KW-0732">Signal</keyword>
<dbReference type="AlphaFoldDB" id="A0A5B9E3I5"/>
<dbReference type="InterPro" id="IPR050811">
    <property type="entry name" value="Phosphate_ABC_transporter"/>
</dbReference>
<dbReference type="PANTHER" id="PTHR30570:SF6">
    <property type="entry name" value="PHOSPHATE-BINDING PROTEIN PSTS"/>
    <property type="match status" value="1"/>
</dbReference>
<sequence>MSRHSLATWVSMQGRTMMLASRKNALTCSIITALFLAGPSTLLAATQPRISCRVVVGQWPRWRVVANREPAFYPAAAGGRLDARVPLQRAGRVPAERCSTSWWAASWLLPLAFAAYPAGASPARIASSLRCLGAQTMQPLLARWARGFQSRQPGVVVEVGRGTRYSAAGVAALLAGTANCISFAREAFPAEVAAFRHELGHEPILVPVAGGSFATPHGSFVLAVYVNRANPLRGLSLPQLAKLFSGRRLPGQMQPLTTWGQLGLHGVWADRPIHLYGMTPRRAGGNPPGIVNFLDTRVLQGRPWRADLRVQVDNLTADGAVRIVGYNDMRWMLQAIDRRYMQRYPGVRFRLILHGTRTAPAALASGRSLLAPMGAPFLPTALAAYRRQVGTGPLRFRVAHAALDPRARSSPLAIYVNIGNPLSSIDMEQLRRSFTGIEPLATWSQLGLGGTWARRPIHPCGLAPTTALGRYMRLQHFGGTAYAANYIGYAESAQVLARVAADPDALCIADLNQAVASVRMLGIRLGQGQGISIGSSADIVSGRYPLDRYLYIYVRAPKAGVSERMVCRYLRLLLSDDGQRLLAAAAPDYLPLS</sequence>
<dbReference type="PANTHER" id="PTHR30570">
    <property type="entry name" value="PERIPLASMIC PHOSPHATE BINDING COMPONENT OF PHOSPHATE ABC TRANSPORTER"/>
    <property type="match status" value="1"/>
</dbReference>
<name>A0A5B9E3I5_9GAMM</name>
<organism evidence="3 4">
    <name type="scientific">Rhodanobacter glycinis</name>
    <dbReference type="NCBI Taxonomy" id="582702"/>
    <lineage>
        <taxon>Bacteria</taxon>
        <taxon>Pseudomonadati</taxon>
        <taxon>Pseudomonadota</taxon>
        <taxon>Gammaproteobacteria</taxon>
        <taxon>Lysobacterales</taxon>
        <taxon>Rhodanobacteraceae</taxon>
        <taxon>Rhodanobacter</taxon>
    </lineage>
</organism>
<dbReference type="KEGG" id="rgl:CS053_10135"/>
<evidence type="ECO:0000256" key="1">
    <source>
        <dbReference type="ARBA" id="ARBA00022729"/>
    </source>
</evidence>
<reference evidence="3 4" key="1">
    <citation type="submission" date="2019-08" db="EMBL/GenBank/DDBJ databases">
        <title>Complete genome sequence of Rhodanobacter glycinis strain T01E-68 isolated from tomato root.</title>
        <authorList>
            <person name="Weon H.-Y."/>
            <person name="Lee S.A."/>
        </authorList>
    </citation>
    <scope>NUCLEOTIDE SEQUENCE [LARGE SCALE GENOMIC DNA]</scope>
    <source>
        <strain evidence="3 4">T01E-68</strain>
    </source>
</reference>
<evidence type="ECO:0000259" key="2">
    <source>
        <dbReference type="Pfam" id="PF12849"/>
    </source>
</evidence>
<dbReference type="Proteomes" id="UP000321807">
    <property type="component" value="Chromosome"/>
</dbReference>
<protein>
    <recommendedName>
        <fullName evidence="2">PBP domain-containing protein</fullName>
    </recommendedName>
</protein>
<proteinExistence type="predicted"/>
<dbReference type="EMBL" id="CP042807">
    <property type="protein sequence ID" value="QEE24817.1"/>
    <property type="molecule type" value="Genomic_DNA"/>
</dbReference>
<dbReference type="Gene3D" id="3.40.190.10">
    <property type="entry name" value="Periplasmic binding protein-like II"/>
    <property type="match status" value="3"/>
</dbReference>
<dbReference type="SUPFAM" id="SSF53850">
    <property type="entry name" value="Periplasmic binding protein-like II"/>
    <property type="match status" value="2"/>
</dbReference>